<dbReference type="SUPFAM" id="SSF56112">
    <property type="entry name" value="Protein kinase-like (PK-like)"/>
    <property type="match status" value="1"/>
</dbReference>
<comment type="caution">
    <text evidence="2">The sequence shown here is derived from an EMBL/GenBank/DDBJ whole genome shotgun (WGS) entry which is preliminary data.</text>
</comment>
<dbReference type="AlphaFoldDB" id="A0A939PN01"/>
<gene>
    <name evidence="2" type="ORF">J4573_48680</name>
</gene>
<dbReference type="CDD" id="cd05154">
    <property type="entry name" value="ACAD10_11_N-like"/>
    <property type="match status" value="1"/>
</dbReference>
<dbReference type="Gene3D" id="3.30.200.20">
    <property type="entry name" value="Phosphorylase Kinase, domain 1"/>
    <property type="match status" value="1"/>
</dbReference>
<keyword evidence="3" id="KW-1185">Reference proteome</keyword>
<accession>A0A939PN01</accession>
<dbReference type="InterPro" id="IPR002575">
    <property type="entry name" value="Aminoglycoside_PTrfase"/>
</dbReference>
<dbReference type="InterPro" id="IPR041726">
    <property type="entry name" value="ACAD10_11_N"/>
</dbReference>
<dbReference type="PANTHER" id="PTHR21310:SF40">
    <property type="entry name" value="AMINOGLYCOSIDE PHOSPHOTRANSFERASE DOMAIN-CONTAINING PROTEIN-RELATED"/>
    <property type="match status" value="1"/>
</dbReference>
<dbReference type="Pfam" id="PF01636">
    <property type="entry name" value="APH"/>
    <property type="match status" value="1"/>
</dbReference>
<dbReference type="InterPro" id="IPR011009">
    <property type="entry name" value="Kinase-like_dom_sf"/>
</dbReference>
<feature type="domain" description="Aminoglycoside phosphotransferase" evidence="1">
    <location>
        <begin position="14"/>
        <end position="246"/>
    </location>
</feature>
<dbReference type="PANTHER" id="PTHR21310">
    <property type="entry name" value="AMINOGLYCOSIDE PHOSPHOTRANSFERASE-RELATED-RELATED"/>
    <property type="match status" value="1"/>
</dbReference>
<evidence type="ECO:0000313" key="2">
    <source>
        <dbReference type="EMBL" id="MBO2455038.1"/>
    </source>
</evidence>
<dbReference type="EMBL" id="JAGEOJ010000031">
    <property type="protein sequence ID" value="MBO2455038.1"/>
    <property type="molecule type" value="Genomic_DNA"/>
</dbReference>
<organism evidence="2 3">
    <name type="scientific">Actinomadura barringtoniae</name>
    <dbReference type="NCBI Taxonomy" id="1427535"/>
    <lineage>
        <taxon>Bacteria</taxon>
        <taxon>Bacillati</taxon>
        <taxon>Actinomycetota</taxon>
        <taxon>Actinomycetes</taxon>
        <taxon>Streptosporangiales</taxon>
        <taxon>Thermomonosporaceae</taxon>
        <taxon>Actinomadura</taxon>
    </lineage>
</organism>
<proteinExistence type="predicted"/>
<dbReference type="Gene3D" id="3.90.1200.10">
    <property type="match status" value="1"/>
</dbReference>
<dbReference type="Proteomes" id="UP000669179">
    <property type="component" value="Unassembled WGS sequence"/>
</dbReference>
<dbReference type="InterPro" id="IPR051678">
    <property type="entry name" value="AGP_Transferase"/>
</dbReference>
<reference evidence="2" key="1">
    <citation type="submission" date="2021-03" db="EMBL/GenBank/DDBJ databases">
        <authorList>
            <person name="Kanchanasin P."/>
            <person name="Saeng-In P."/>
            <person name="Phongsopitanun W."/>
            <person name="Yuki M."/>
            <person name="Kudo T."/>
            <person name="Ohkuma M."/>
            <person name="Tanasupawat S."/>
        </authorList>
    </citation>
    <scope>NUCLEOTIDE SEQUENCE</scope>
    <source>
        <strain evidence="2">GKU 128</strain>
    </source>
</reference>
<name>A0A939PN01_9ACTN</name>
<sequence length="337" mass="36013">MDAQGLPDGPFEDVAPLAGGTQNTLIRFTRGGRTYVLRRGPRHLRARTNDVLRREARVLTALDGTDVPAPRILAASPDESVMNGAVFYLMTPVDGFNASVALPEPHLSSPAIQREMGLNAARALSSLGAVDHTAVGLGDFGKPEGFLERQVGRWMSELESYNALDGYPGPDIPGLDKVPGWLDDNRPTTWRPGIMHGDYHLANLMYAPDGPEVAAIVDWEMCTIGDPLLDLGWLLATWPDKDDESTSLAGPLGASGALPTAAELVTAYGERSEATAGRDLSAITWYAVLACFKLGIVLEGTHARAFAGKAPKETGDLLHAITLGLFRRAQTFIASAS</sequence>
<evidence type="ECO:0000259" key="1">
    <source>
        <dbReference type="Pfam" id="PF01636"/>
    </source>
</evidence>
<protein>
    <submittedName>
        <fullName evidence="2">Phosphotransferase family protein</fullName>
    </submittedName>
</protein>
<evidence type="ECO:0000313" key="3">
    <source>
        <dbReference type="Proteomes" id="UP000669179"/>
    </source>
</evidence>